<name>A0A1M4WTW6_MARH1</name>
<dbReference type="Proteomes" id="UP000184334">
    <property type="component" value="Unassembled WGS sequence"/>
</dbReference>
<protein>
    <submittedName>
        <fullName evidence="1">Uncharacterized protein</fullName>
    </submittedName>
</protein>
<dbReference type="EMBL" id="FQUI01000018">
    <property type="protein sequence ID" value="SHE84679.1"/>
    <property type="molecule type" value="Genomic_DNA"/>
</dbReference>
<sequence>MKKIYFLLFLLSILFIFSSCLMKVLDLSVPEGIYVGYDGNNWLQTDDKTLIENSKFTYDENLKLYKATIDASNIIFNEIDNNGNKFNIGYYKVYYVKSDGNIVSDSIPILKSAVTQNQITVYLDLDKLEAGKAVGVGDDTKLNMNWYAAGTFNNWTPKQMNKMGDYFEITINSSYNKGDNIEYKIPVSTTWMPWQMIYNGEVYSDSSQNQKYTFKNNVTGFKIKFYSLISYVEIEEIKVGDSQ</sequence>
<reference evidence="1" key="1">
    <citation type="submission" date="2016-11" db="EMBL/GenBank/DDBJ databases">
        <authorList>
            <person name="Varghese N."/>
            <person name="Submissions S."/>
        </authorList>
    </citation>
    <scope>NUCLEOTIDE SEQUENCE [LARGE SCALE GENOMIC DNA]</scope>
    <source>
        <strain evidence="1">DSM 16785</strain>
    </source>
</reference>
<dbReference type="RefSeq" id="WP_072864600.1">
    <property type="nucleotide sequence ID" value="NZ_FQUI01000018.1"/>
</dbReference>
<evidence type="ECO:0000313" key="2">
    <source>
        <dbReference type="Proteomes" id="UP000184334"/>
    </source>
</evidence>
<dbReference type="STRING" id="1122195.SAMN02745164_01259"/>
<comment type="caution">
    <text evidence="1">The sequence shown here is derived from an EMBL/GenBank/DDBJ whole genome shotgun (WGS) entry which is preliminary data.</text>
</comment>
<keyword evidence="2" id="KW-1185">Reference proteome</keyword>
<gene>
    <name evidence="1" type="ORF">SAMN02745164_01259</name>
</gene>
<organism evidence="1 2">
    <name type="scientific">Marinitoga hydrogenitolerans (strain DSM 16785 / JCM 12826 / AT1271)</name>
    <dbReference type="NCBI Taxonomy" id="1122195"/>
    <lineage>
        <taxon>Bacteria</taxon>
        <taxon>Thermotogati</taxon>
        <taxon>Thermotogota</taxon>
        <taxon>Thermotogae</taxon>
        <taxon>Petrotogales</taxon>
        <taxon>Petrotogaceae</taxon>
        <taxon>Marinitoga</taxon>
    </lineage>
</organism>
<dbReference type="OrthoDB" id="42205at2"/>
<evidence type="ECO:0000313" key="1">
    <source>
        <dbReference type="EMBL" id="SHE84679.1"/>
    </source>
</evidence>
<dbReference type="PROSITE" id="PS51257">
    <property type="entry name" value="PROKAR_LIPOPROTEIN"/>
    <property type="match status" value="1"/>
</dbReference>
<proteinExistence type="predicted"/>
<accession>A0A1M4WTW6</accession>
<dbReference type="AlphaFoldDB" id="A0A1M4WTW6"/>